<evidence type="ECO:0000259" key="4">
    <source>
        <dbReference type="PROSITE" id="PS50104"/>
    </source>
</evidence>
<dbReference type="Pfam" id="PF23282">
    <property type="entry name" value="WHD_ROQ1"/>
    <property type="match status" value="1"/>
</dbReference>
<dbReference type="PANTHER" id="PTHR11017:SF560">
    <property type="entry name" value="RESISTANCE PROTEIN (TIR-NBS-LRR CLASS), PUTATIVE-RELATED"/>
    <property type="match status" value="1"/>
</dbReference>
<dbReference type="Pfam" id="PF01582">
    <property type="entry name" value="TIR"/>
    <property type="match status" value="1"/>
</dbReference>
<evidence type="ECO:0000313" key="5">
    <source>
        <dbReference type="EMBL" id="KAE9590724.1"/>
    </source>
</evidence>
<protein>
    <submittedName>
        <fullName evidence="5">Putative TIR domain, P-loop containing nucleoside triphosphate hydrolase</fullName>
    </submittedName>
</protein>
<dbReference type="GO" id="GO:0016787">
    <property type="term" value="F:hydrolase activity"/>
    <property type="evidence" value="ECO:0007669"/>
    <property type="project" value="UniProtKB-KW"/>
</dbReference>
<keyword evidence="2" id="KW-0677">Repeat</keyword>
<dbReference type="Pfam" id="PF00931">
    <property type="entry name" value="NB-ARC"/>
    <property type="match status" value="1"/>
</dbReference>
<feature type="domain" description="TIR" evidence="4">
    <location>
        <begin position="33"/>
        <end position="203"/>
    </location>
</feature>
<dbReference type="OrthoDB" id="1901675at2759"/>
<keyword evidence="3" id="KW-0520">NAD</keyword>
<dbReference type="Gene3D" id="1.10.8.430">
    <property type="entry name" value="Helical domain of apoptotic protease-activating factors"/>
    <property type="match status" value="1"/>
</dbReference>
<reference evidence="6" key="1">
    <citation type="journal article" date="2020" name="Nat. Commun.">
        <title>Genome sequence of the cluster root forming white lupin.</title>
        <authorList>
            <person name="Hufnagel B."/>
            <person name="Marques A."/>
            <person name="Soriano A."/>
            <person name="Marques L."/>
            <person name="Divol F."/>
            <person name="Doumas P."/>
            <person name="Sallet E."/>
            <person name="Mancinotti D."/>
            <person name="Carrere S."/>
            <person name="Marande W."/>
            <person name="Arribat S."/>
            <person name="Keller J."/>
            <person name="Huneau C."/>
            <person name="Blein T."/>
            <person name="Aime D."/>
            <person name="Laguerre M."/>
            <person name="Taylor J."/>
            <person name="Schubert V."/>
            <person name="Nelson M."/>
            <person name="Geu-Flores F."/>
            <person name="Crespi M."/>
            <person name="Gallardo-Guerrero K."/>
            <person name="Delaux P.-M."/>
            <person name="Salse J."/>
            <person name="Berges H."/>
            <person name="Guyot R."/>
            <person name="Gouzy J."/>
            <person name="Peret B."/>
        </authorList>
    </citation>
    <scope>NUCLEOTIDE SEQUENCE [LARGE SCALE GENOMIC DNA]</scope>
    <source>
        <strain evidence="6">cv. Amiga</strain>
    </source>
</reference>
<dbReference type="Gene3D" id="3.80.10.10">
    <property type="entry name" value="Ribonuclease Inhibitor"/>
    <property type="match status" value="1"/>
</dbReference>
<dbReference type="InterPro" id="IPR044974">
    <property type="entry name" value="Disease_R_plants"/>
</dbReference>
<dbReference type="InterPro" id="IPR035897">
    <property type="entry name" value="Toll_tir_struct_dom_sf"/>
</dbReference>
<dbReference type="InterPro" id="IPR058192">
    <property type="entry name" value="WHD_ROQ1-like"/>
</dbReference>
<keyword evidence="1" id="KW-0433">Leucine-rich repeat</keyword>
<dbReference type="GO" id="GO:0006952">
    <property type="term" value="P:defense response"/>
    <property type="evidence" value="ECO:0007669"/>
    <property type="project" value="InterPro"/>
</dbReference>
<dbReference type="Gene3D" id="3.40.50.10140">
    <property type="entry name" value="Toll/interleukin-1 receptor homology (TIR) domain"/>
    <property type="match status" value="1"/>
</dbReference>
<dbReference type="Proteomes" id="UP000447434">
    <property type="component" value="Chromosome 20"/>
</dbReference>
<evidence type="ECO:0000256" key="3">
    <source>
        <dbReference type="ARBA" id="ARBA00023027"/>
    </source>
</evidence>
<dbReference type="PROSITE" id="PS50104">
    <property type="entry name" value="TIR"/>
    <property type="match status" value="1"/>
</dbReference>
<dbReference type="InterPro" id="IPR002182">
    <property type="entry name" value="NB-ARC"/>
</dbReference>
<sequence>MNEFEWIKATCDPIKKYLNSHFHALTMSSSSYYVHDVFLSFRGEDTRNNITKSLYNALTDLSIKTFMDKNLEKGTKVKPELYRAIEGSRISMVVFSPRYAGSRWCLDELVKIMECHRSNGQLVVPVFYNVDPAHVRHQIGDFGDSYTQLLRKQRWVNHAHVLAEWKTALTEAANFVGWPVKSDNYNVIKNIVQDINRRLDSTSLPITDFPVGLESRARDVIELVKGKSSGVRVIGIWGMGGSGKTTLAKAIFNKSHRDFVGTSFLANIREVWETNGGQTDLQEQLLTDILKLEKMKIHNIELGKAMIKGRLSGTKSLVVLDDVSKDEQLRALCGNRTWIGPESVVIITTRDVRVLNVLKVDHVIKTKKLNESESLELFSWHAFREERPIKDFTELSTNVVAYCGGLPLALEVLGSYLCERTTQEWRSVLSKLEMIPNDRVQEKLRISFDGLRDHMEKGIFLDICCFFIGKNRTYVREILDGCGLHAEIGITVLLERSLIKVEKNNKLGMHDLLRDMGREIVRESSPEEPENQSRLWCQEDVLDVLKEHTGTKAIEGLALNLKRSSKVRFSTKAFEKMKKLRLLQLNGVQLDGDYGYLPKYLRWVYWQGFPLKYTPENFYQGNVVAIDLRHSNLKVVWKEPQVLERLKTLTLSHSRYLTNTPDFSKLPNLEKLILKDCPSLSEVHPSIGDLSNLLLINLKDCVTLSNLPRTLYKLKSVKTLIISGCSKIDILEEDIEQMESMTTLIAKDTAVKQVPFSILRLNIGYISLCGYEGLSSNVFPSLIRSWMSPTLNPLSSIDPFWGMSSSLVSMNMHSNNLVDLPSMLSSLSKLRSVWVQCHSEFQVTQDFRRILDGLSDVNVTELKTSKISKHSLRSFLIGMGSCRQVFNTLSCSISQELTASVSSDFSLPGDNYPCWLTYTDEGNSVLFEVPQVNDYCMKGMVLCVVYSSTPENIAEECLSGVLIVNYTNSFIQIYKRDTVMSLNDEEWQGIVSNLAPQDKVEICVAFQHRLTVKKTTLYLIYGDSVDGKIEPSSGSMIPDKMLLDPDLTKPDLTEPMKLVTMLSNPDQKDTRKNSWFWCNCFAPKN</sequence>
<evidence type="ECO:0000256" key="1">
    <source>
        <dbReference type="ARBA" id="ARBA00022614"/>
    </source>
</evidence>
<organism evidence="5 6">
    <name type="scientific">Lupinus albus</name>
    <name type="common">White lupine</name>
    <name type="synonym">Lupinus termis</name>
    <dbReference type="NCBI Taxonomy" id="3870"/>
    <lineage>
        <taxon>Eukaryota</taxon>
        <taxon>Viridiplantae</taxon>
        <taxon>Streptophyta</taxon>
        <taxon>Embryophyta</taxon>
        <taxon>Tracheophyta</taxon>
        <taxon>Spermatophyta</taxon>
        <taxon>Magnoliopsida</taxon>
        <taxon>eudicotyledons</taxon>
        <taxon>Gunneridae</taxon>
        <taxon>Pentapetalae</taxon>
        <taxon>rosids</taxon>
        <taxon>fabids</taxon>
        <taxon>Fabales</taxon>
        <taxon>Fabaceae</taxon>
        <taxon>Papilionoideae</taxon>
        <taxon>50 kb inversion clade</taxon>
        <taxon>genistoids sensu lato</taxon>
        <taxon>core genistoids</taxon>
        <taxon>Genisteae</taxon>
        <taxon>Lupinus</taxon>
    </lineage>
</organism>
<evidence type="ECO:0000256" key="2">
    <source>
        <dbReference type="ARBA" id="ARBA00022737"/>
    </source>
</evidence>
<dbReference type="InterPro" id="IPR000157">
    <property type="entry name" value="TIR_dom"/>
</dbReference>
<gene>
    <name evidence="5" type="ORF">Lalb_Chr20g0110681</name>
</gene>
<comment type="caution">
    <text evidence="5">The sequence shown here is derived from an EMBL/GenBank/DDBJ whole genome shotgun (WGS) entry which is preliminary data.</text>
</comment>
<dbReference type="SMART" id="SM00255">
    <property type="entry name" value="TIR"/>
    <property type="match status" value="1"/>
</dbReference>
<name>A0A6A4NST6_LUPAL</name>
<dbReference type="InterPro" id="IPR027417">
    <property type="entry name" value="P-loop_NTPase"/>
</dbReference>
<dbReference type="InterPro" id="IPR042197">
    <property type="entry name" value="Apaf_helical"/>
</dbReference>
<dbReference type="FunFam" id="3.40.50.10140:FF:000007">
    <property type="entry name" value="Disease resistance protein (TIR-NBS-LRR class)"/>
    <property type="match status" value="1"/>
</dbReference>
<dbReference type="PANTHER" id="PTHR11017">
    <property type="entry name" value="LEUCINE-RICH REPEAT-CONTAINING PROTEIN"/>
    <property type="match status" value="1"/>
</dbReference>
<dbReference type="InterPro" id="IPR032675">
    <property type="entry name" value="LRR_dom_sf"/>
</dbReference>
<dbReference type="SUPFAM" id="SSF52200">
    <property type="entry name" value="Toll/Interleukin receptor TIR domain"/>
    <property type="match status" value="1"/>
</dbReference>
<keyword evidence="6" id="KW-1185">Reference proteome</keyword>
<dbReference type="EMBL" id="WOCE01000020">
    <property type="protein sequence ID" value="KAE9590724.1"/>
    <property type="molecule type" value="Genomic_DNA"/>
</dbReference>
<dbReference type="PRINTS" id="PR00364">
    <property type="entry name" value="DISEASERSIST"/>
</dbReference>
<dbReference type="GO" id="GO:0007165">
    <property type="term" value="P:signal transduction"/>
    <property type="evidence" value="ECO:0007669"/>
    <property type="project" value="InterPro"/>
</dbReference>
<proteinExistence type="predicted"/>
<accession>A0A6A4NST6</accession>
<keyword evidence="5" id="KW-0378">Hydrolase</keyword>
<dbReference type="AlphaFoldDB" id="A0A6A4NST6"/>
<dbReference type="Gene3D" id="3.40.50.300">
    <property type="entry name" value="P-loop containing nucleotide triphosphate hydrolases"/>
    <property type="match status" value="1"/>
</dbReference>
<dbReference type="SUPFAM" id="SSF52058">
    <property type="entry name" value="L domain-like"/>
    <property type="match status" value="1"/>
</dbReference>
<dbReference type="GO" id="GO:0043531">
    <property type="term" value="F:ADP binding"/>
    <property type="evidence" value="ECO:0007669"/>
    <property type="project" value="InterPro"/>
</dbReference>
<dbReference type="SUPFAM" id="SSF52540">
    <property type="entry name" value="P-loop containing nucleoside triphosphate hydrolases"/>
    <property type="match status" value="1"/>
</dbReference>
<evidence type="ECO:0000313" key="6">
    <source>
        <dbReference type="Proteomes" id="UP000447434"/>
    </source>
</evidence>